<dbReference type="Pfam" id="PF12221">
    <property type="entry name" value="HflK_N"/>
    <property type="match status" value="1"/>
</dbReference>
<evidence type="ECO:0000313" key="10">
    <source>
        <dbReference type="Proteomes" id="UP001549691"/>
    </source>
</evidence>
<dbReference type="CDD" id="cd03404">
    <property type="entry name" value="SPFH_HflK"/>
    <property type="match status" value="1"/>
</dbReference>
<keyword evidence="9" id="KW-0378">Hydrolase</keyword>
<proteinExistence type="inferred from homology"/>
<dbReference type="InterPro" id="IPR020980">
    <property type="entry name" value="Membrane_HflK_N"/>
</dbReference>
<evidence type="ECO:0000256" key="1">
    <source>
        <dbReference type="ARBA" id="ARBA00004167"/>
    </source>
</evidence>
<dbReference type="EMBL" id="JBEWZI010000015">
    <property type="protein sequence ID" value="MET7015322.1"/>
    <property type="molecule type" value="Genomic_DNA"/>
</dbReference>
<protein>
    <recommendedName>
        <fullName evidence="6">Protein HflK</fullName>
    </recommendedName>
</protein>
<accession>A0ABV2TN25</accession>
<dbReference type="Proteomes" id="UP001549691">
    <property type="component" value="Unassembled WGS sequence"/>
</dbReference>
<dbReference type="InterPro" id="IPR001107">
    <property type="entry name" value="Band_7"/>
</dbReference>
<keyword evidence="9" id="KW-0645">Protease</keyword>
<comment type="subunit">
    <text evidence="6">HflC and HflK may interact to form a multimeric complex.</text>
</comment>
<feature type="region of interest" description="Disordered" evidence="7">
    <location>
        <begin position="367"/>
        <end position="407"/>
    </location>
</feature>
<dbReference type="SMART" id="SM00244">
    <property type="entry name" value="PHB"/>
    <property type="match status" value="1"/>
</dbReference>
<dbReference type="InterPro" id="IPR050710">
    <property type="entry name" value="Band7/mec-2_domain"/>
</dbReference>
<dbReference type="GO" id="GO:0008233">
    <property type="term" value="F:peptidase activity"/>
    <property type="evidence" value="ECO:0007669"/>
    <property type="project" value="UniProtKB-KW"/>
</dbReference>
<organism evidence="9 10">
    <name type="scientific">Uliginosibacterium flavum</name>
    <dbReference type="NCBI Taxonomy" id="1396831"/>
    <lineage>
        <taxon>Bacteria</taxon>
        <taxon>Pseudomonadati</taxon>
        <taxon>Pseudomonadota</taxon>
        <taxon>Betaproteobacteria</taxon>
        <taxon>Rhodocyclales</taxon>
        <taxon>Zoogloeaceae</taxon>
        <taxon>Uliginosibacterium</taxon>
    </lineage>
</organism>
<dbReference type="InterPro" id="IPR010201">
    <property type="entry name" value="HflK"/>
</dbReference>
<keyword evidence="4 6" id="KW-1133">Transmembrane helix</keyword>
<keyword evidence="3 6" id="KW-0812">Transmembrane</keyword>
<dbReference type="InterPro" id="IPR036013">
    <property type="entry name" value="Band_7/SPFH_dom_sf"/>
</dbReference>
<evidence type="ECO:0000256" key="5">
    <source>
        <dbReference type="ARBA" id="ARBA00023136"/>
    </source>
</evidence>
<dbReference type="Pfam" id="PF01145">
    <property type="entry name" value="Band_7"/>
    <property type="match status" value="1"/>
</dbReference>
<evidence type="ECO:0000259" key="8">
    <source>
        <dbReference type="SMART" id="SM00244"/>
    </source>
</evidence>
<dbReference type="NCBIfam" id="TIGR01933">
    <property type="entry name" value="hflK"/>
    <property type="match status" value="1"/>
</dbReference>
<dbReference type="PANTHER" id="PTHR43327">
    <property type="entry name" value="STOMATIN-LIKE PROTEIN 2, MITOCHONDRIAL"/>
    <property type="match status" value="1"/>
</dbReference>
<dbReference type="PANTHER" id="PTHR43327:SF2">
    <property type="entry name" value="MODULATOR OF FTSH PROTEASE HFLK"/>
    <property type="match status" value="1"/>
</dbReference>
<evidence type="ECO:0000256" key="6">
    <source>
        <dbReference type="RuleBase" id="RU364113"/>
    </source>
</evidence>
<comment type="caution">
    <text evidence="9">The sequence shown here is derived from an EMBL/GenBank/DDBJ whole genome shotgun (WGS) entry which is preliminary data.</text>
</comment>
<dbReference type="GO" id="GO:0006508">
    <property type="term" value="P:proteolysis"/>
    <property type="evidence" value="ECO:0007669"/>
    <property type="project" value="UniProtKB-KW"/>
</dbReference>
<dbReference type="RefSeq" id="WP_354601779.1">
    <property type="nucleotide sequence ID" value="NZ_JBEWZI010000015.1"/>
</dbReference>
<dbReference type="SUPFAM" id="SSF117892">
    <property type="entry name" value="Band 7/SPFH domain"/>
    <property type="match status" value="1"/>
</dbReference>
<gene>
    <name evidence="9" type="primary">hflK</name>
    <name evidence="9" type="ORF">ABXR19_14110</name>
</gene>
<keyword evidence="10" id="KW-1185">Reference proteome</keyword>
<sequence length="407" mass="44601">MSINDPRWGNNQGDDKRPGDQGPPDLEDIWRDFNKRLGGLFGGGGKGGGESPPPVSSRQLGGGLGLIIGVVALLWLGSGFYTVDASQRGVVLRFGKFQEVTTEGLKWHIPYPVESVELVNMTRVRTVEIGFRGSDKAKNLHESLMLTDDENIVNIQLAVQYTLNDAAEFLFSNKDPDEMVKQVAESAMREIVGKSKMDFVLYEGREAVAKDAHLLIQHTLNEYKVGAGKGSGIQISKVTMQNAQPPEQVQGAFDDAVKAGQDRERLKNEGQSYFNNVVPKAEGTAARRREDALGYAGKVVAEAEGDASRFKQVLAEYAKAPEVTRNRMYIEAMQQVYSNTTKVMVDTKGNGNMLYLPLDKLMQSGLPTQTDAAAAKPSVPETPAAPQRADVDSRSRDALRNRERGDR</sequence>
<feature type="region of interest" description="Disordered" evidence="7">
    <location>
        <begin position="1"/>
        <end position="28"/>
    </location>
</feature>
<comment type="subcellular location">
    <subcellularLocation>
        <location evidence="1">Membrane</location>
        <topology evidence="1">Single-pass membrane protein</topology>
    </subcellularLocation>
</comment>
<comment type="similarity">
    <text evidence="2 6">Belongs to the band 7/mec-2 family. HflK subfamily.</text>
</comment>
<evidence type="ECO:0000256" key="3">
    <source>
        <dbReference type="ARBA" id="ARBA00022692"/>
    </source>
</evidence>
<keyword evidence="5 6" id="KW-0472">Membrane</keyword>
<comment type="function">
    <text evidence="6">HflC and HflK could encode or regulate a protease.</text>
</comment>
<evidence type="ECO:0000313" key="9">
    <source>
        <dbReference type="EMBL" id="MET7015322.1"/>
    </source>
</evidence>
<reference evidence="9 10" key="1">
    <citation type="submission" date="2024-07" db="EMBL/GenBank/DDBJ databases">
        <title>Uliginosibacterium flavum JJ3220;KACC:17644.</title>
        <authorList>
            <person name="Kim M.K."/>
        </authorList>
    </citation>
    <scope>NUCLEOTIDE SEQUENCE [LARGE SCALE GENOMIC DNA]</scope>
    <source>
        <strain evidence="9 10">KACC:17644</strain>
    </source>
</reference>
<evidence type="ECO:0000256" key="4">
    <source>
        <dbReference type="ARBA" id="ARBA00022989"/>
    </source>
</evidence>
<evidence type="ECO:0000256" key="7">
    <source>
        <dbReference type="SAM" id="MobiDB-lite"/>
    </source>
</evidence>
<feature type="domain" description="Band 7" evidence="8">
    <location>
        <begin position="78"/>
        <end position="257"/>
    </location>
</feature>
<name>A0ABV2TN25_9RHOO</name>
<feature type="compositionally biased region" description="Basic and acidic residues" evidence="7">
    <location>
        <begin position="389"/>
        <end position="407"/>
    </location>
</feature>
<feature type="transmembrane region" description="Helical" evidence="6">
    <location>
        <begin position="60"/>
        <end position="83"/>
    </location>
</feature>
<dbReference type="Gene3D" id="3.30.479.30">
    <property type="entry name" value="Band 7 domain"/>
    <property type="match status" value="1"/>
</dbReference>
<evidence type="ECO:0000256" key="2">
    <source>
        <dbReference type="ARBA" id="ARBA00006971"/>
    </source>
</evidence>